<feature type="domain" description="Serine/threonine-protein kinase haspin C-terminal" evidence="2">
    <location>
        <begin position="87"/>
        <end position="170"/>
    </location>
</feature>
<keyword evidence="4" id="KW-1185">Reference proteome</keyword>
<gene>
    <name evidence="3" type="ORF">niasHT_035621</name>
</gene>
<feature type="region of interest" description="Disordered" evidence="1">
    <location>
        <begin position="174"/>
        <end position="197"/>
    </location>
</feature>
<proteinExistence type="predicted"/>
<evidence type="ECO:0000256" key="1">
    <source>
        <dbReference type="SAM" id="MobiDB-lite"/>
    </source>
</evidence>
<feature type="compositionally biased region" description="Polar residues" evidence="1">
    <location>
        <begin position="186"/>
        <end position="197"/>
    </location>
</feature>
<dbReference type="Gene3D" id="1.10.510.10">
    <property type="entry name" value="Transferase(Phosphotransferase) domain 1"/>
    <property type="match status" value="1"/>
</dbReference>
<reference evidence="3 4" key="1">
    <citation type="submission" date="2024-10" db="EMBL/GenBank/DDBJ databases">
        <authorList>
            <person name="Kim D."/>
        </authorList>
    </citation>
    <scope>NUCLEOTIDE SEQUENCE [LARGE SCALE GENOMIC DNA]</scope>
    <source>
        <strain evidence="3">BH-2024</strain>
    </source>
</reference>
<sequence>MPANVTPFSIKLPCALRLQKTFLNLSTGISTPGTFSWSSARMKKFDTCTEENKSMSFQMGARLNYRLFNFALEKIGVRFFVDLSHDNGLFEQNGVSDGGDYQYDVYSLMKAAAQTNVLWMGYAAKKLFNNRFFKGKRKEAIEELFQTLKTNLKRFTICLPILIFCPCFLKQRHSNQRPTGRRSRKSPINASSSKERH</sequence>
<evidence type="ECO:0000313" key="3">
    <source>
        <dbReference type="EMBL" id="KAL3084622.1"/>
    </source>
</evidence>
<comment type="caution">
    <text evidence="3">The sequence shown here is derived from an EMBL/GenBank/DDBJ whole genome shotgun (WGS) entry which is preliminary data.</text>
</comment>
<protein>
    <recommendedName>
        <fullName evidence="2">Serine/threonine-protein kinase haspin C-terminal domain-containing protein</fullName>
    </recommendedName>
</protein>
<organism evidence="3 4">
    <name type="scientific">Heterodera trifolii</name>
    <dbReference type="NCBI Taxonomy" id="157864"/>
    <lineage>
        <taxon>Eukaryota</taxon>
        <taxon>Metazoa</taxon>
        <taxon>Ecdysozoa</taxon>
        <taxon>Nematoda</taxon>
        <taxon>Chromadorea</taxon>
        <taxon>Rhabditida</taxon>
        <taxon>Tylenchina</taxon>
        <taxon>Tylenchomorpha</taxon>
        <taxon>Tylenchoidea</taxon>
        <taxon>Heteroderidae</taxon>
        <taxon>Heteroderinae</taxon>
        <taxon>Heterodera</taxon>
    </lineage>
</organism>
<feature type="compositionally biased region" description="Basic residues" evidence="1">
    <location>
        <begin position="174"/>
        <end position="185"/>
    </location>
</feature>
<dbReference type="SMART" id="SM01331">
    <property type="entry name" value="DUF3635"/>
    <property type="match status" value="1"/>
</dbReference>
<dbReference type="Proteomes" id="UP001620626">
    <property type="component" value="Unassembled WGS sequence"/>
</dbReference>
<name>A0ABD2IXG9_9BILA</name>
<dbReference type="AlphaFoldDB" id="A0ABD2IXG9"/>
<evidence type="ECO:0000313" key="4">
    <source>
        <dbReference type="Proteomes" id="UP001620626"/>
    </source>
</evidence>
<evidence type="ECO:0000259" key="2">
    <source>
        <dbReference type="SMART" id="SM01331"/>
    </source>
</evidence>
<dbReference type="EMBL" id="JBICBT010001073">
    <property type="protein sequence ID" value="KAL3084622.1"/>
    <property type="molecule type" value="Genomic_DNA"/>
</dbReference>
<dbReference type="InterPro" id="IPR024604">
    <property type="entry name" value="GSG2_C"/>
</dbReference>
<accession>A0ABD2IXG9</accession>